<dbReference type="InterPro" id="IPR011234">
    <property type="entry name" value="Fumarylacetoacetase-like_C"/>
</dbReference>
<dbReference type="Pfam" id="PF01557">
    <property type="entry name" value="FAA_hydrolase"/>
    <property type="match status" value="1"/>
</dbReference>
<dbReference type="EMBL" id="JAYJLD010000001">
    <property type="protein sequence ID" value="MEB3100052.1"/>
    <property type="molecule type" value="Genomic_DNA"/>
</dbReference>
<keyword evidence="2" id="KW-0479">Metal-binding</keyword>
<evidence type="ECO:0000313" key="4">
    <source>
        <dbReference type="EMBL" id="MEB3100052.1"/>
    </source>
</evidence>
<keyword evidence="4" id="KW-0378">Hydrolase</keyword>
<evidence type="ECO:0000313" key="5">
    <source>
        <dbReference type="Proteomes" id="UP001310386"/>
    </source>
</evidence>
<dbReference type="SUPFAM" id="SSF56529">
    <property type="entry name" value="FAH"/>
    <property type="match status" value="1"/>
</dbReference>
<gene>
    <name evidence="4" type="ORF">VF724_00020</name>
</gene>
<reference evidence="4" key="1">
    <citation type="submission" date="2023-12" db="EMBL/GenBank/DDBJ databases">
        <title>Fervidustalea candida gen. nov., sp. nov., a novel member of the family Paenibacillaceae isolated from a geothermal area.</title>
        <authorList>
            <person name="Li W.-J."/>
            <person name="Jiao J.-Y."/>
            <person name="Chen Y."/>
        </authorList>
    </citation>
    <scope>NUCLEOTIDE SEQUENCE</scope>
    <source>
        <strain evidence="4">SYSU GA230002</strain>
    </source>
</reference>
<organism evidence="4 5">
    <name type="scientific">Ferviditalea candida</name>
    <dbReference type="NCBI Taxonomy" id="3108399"/>
    <lineage>
        <taxon>Bacteria</taxon>
        <taxon>Bacillati</taxon>
        <taxon>Bacillota</taxon>
        <taxon>Bacilli</taxon>
        <taxon>Bacillales</taxon>
        <taxon>Paenibacillaceae</taxon>
        <taxon>Ferviditalea</taxon>
    </lineage>
</organism>
<dbReference type="Gene3D" id="3.90.850.10">
    <property type="entry name" value="Fumarylacetoacetase-like, C-terminal domain"/>
    <property type="match status" value="1"/>
</dbReference>
<dbReference type="Proteomes" id="UP001310386">
    <property type="component" value="Unassembled WGS sequence"/>
</dbReference>
<protein>
    <submittedName>
        <fullName evidence="4">Fumarylacetoacetate hydrolase family protein</fullName>
    </submittedName>
</protein>
<proteinExistence type="inferred from homology"/>
<evidence type="ECO:0000256" key="2">
    <source>
        <dbReference type="ARBA" id="ARBA00022723"/>
    </source>
</evidence>
<accession>A0ABU5ZDT2</accession>
<dbReference type="PANTHER" id="PTHR11820">
    <property type="entry name" value="ACYLPYRUVASE"/>
    <property type="match status" value="1"/>
</dbReference>
<comment type="similarity">
    <text evidence="1">Belongs to the FAH family.</text>
</comment>
<feature type="domain" description="Fumarylacetoacetase-like C-terminal" evidence="3">
    <location>
        <begin position="77"/>
        <end position="275"/>
    </location>
</feature>
<name>A0ABU5ZDT2_9BACL</name>
<dbReference type="GO" id="GO:0016787">
    <property type="term" value="F:hydrolase activity"/>
    <property type="evidence" value="ECO:0007669"/>
    <property type="project" value="UniProtKB-KW"/>
</dbReference>
<sequence>MKFALFNDFQLGLIENDTVYDIGHAIGAFARKSDCPMVDFIRQFASKTDEWAALKENALRFSLSEVRLRQPLARPGKIVAAPVNYVSHQQEMKEELTARNLGFFLKAQTSIIGPGDTVMLPYADRRIDHELELAFVIGKTAKNVSREEALDYVFGYTGLIDVTLRPDEVHIEERCLRKSFDTFTPIGPWIVTKDEIPNPDDINMVLKVNCEVRQKVNTRDLICNVAELISIYSKIMTLEPGDLIATGTPEGVGPIKKGDAIELEIEGIGQFEVKVDMA</sequence>
<dbReference type="InterPro" id="IPR036663">
    <property type="entry name" value="Fumarylacetoacetase_C_sf"/>
</dbReference>
<evidence type="ECO:0000259" key="3">
    <source>
        <dbReference type="Pfam" id="PF01557"/>
    </source>
</evidence>
<dbReference type="PANTHER" id="PTHR11820:SF7">
    <property type="entry name" value="ACYLPYRUVASE FAHD1, MITOCHONDRIAL"/>
    <property type="match status" value="1"/>
</dbReference>
<keyword evidence="5" id="KW-1185">Reference proteome</keyword>
<comment type="caution">
    <text evidence="4">The sequence shown here is derived from an EMBL/GenBank/DDBJ whole genome shotgun (WGS) entry which is preliminary data.</text>
</comment>
<dbReference type="RefSeq" id="WP_371752167.1">
    <property type="nucleotide sequence ID" value="NZ_JAYJLD010000001.1"/>
</dbReference>
<evidence type="ECO:0000256" key="1">
    <source>
        <dbReference type="ARBA" id="ARBA00010211"/>
    </source>
</evidence>